<organism evidence="1 2">
    <name type="scientific">Stylonychia lemnae</name>
    <name type="common">Ciliate</name>
    <dbReference type="NCBI Taxonomy" id="5949"/>
    <lineage>
        <taxon>Eukaryota</taxon>
        <taxon>Sar</taxon>
        <taxon>Alveolata</taxon>
        <taxon>Ciliophora</taxon>
        <taxon>Intramacronucleata</taxon>
        <taxon>Spirotrichea</taxon>
        <taxon>Stichotrichia</taxon>
        <taxon>Sporadotrichida</taxon>
        <taxon>Oxytrichidae</taxon>
        <taxon>Stylonychinae</taxon>
        <taxon>Stylonychia</taxon>
    </lineage>
</organism>
<evidence type="ECO:0000313" key="1">
    <source>
        <dbReference type="EMBL" id="CDW81305.1"/>
    </source>
</evidence>
<protein>
    <submittedName>
        <fullName evidence="1">Uncharacterized protein</fullName>
    </submittedName>
</protein>
<gene>
    <name evidence="1" type="primary">Contig13500.g14408</name>
    <name evidence="1" type="ORF">STYLEM_10320</name>
</gene>
<evidence type="ECO:0000313" key="2">
    <source>
        <dbReference type="Proteomes" id="UP000039865"/>
    </source>
</evidence>
<sequence>MGTCGCSREKLTETKDAAVANMSKAGEYTRVKYHETKNYLGPIIQEKYEESKMKIQQYRPEKIDDNSKTKSITKFEETLPLKKMTVEEFERRIKKFGVPKEVGSQDADKINELQLIEGFKDYFPDIEKEGSLIRQLLLNPGFAVERVDGEENYEESVKEYKIPELLLLGNMYCANTPYYRAQKFFEVCQEELQPQIGNNDNELSEYMRKQFDIAYYVIMVLYNVAKDPKEQPIPDEWLNLDQPTVEGALDTIMEEFLDDVFGSASKLQREDFIEKLRGDCCKWLQPHFLRSRMYQEVFEPKKDERKL</sequence>
<dbReference type="EMBL" id="CCKQ01009797">
    <property type="protein sequence ID" value="CDW81305.1"/>
    <property type="molecule type" value="Genomic_DNA"/>
</dbReference>
<keyword evidence="2" id="KW-1185">Reference proteome</keyword>
<dbReference type="AlphaFoldDB" id="A0A078AG72"/>
<accession>A0A078AG72</accession>
<dbReference type="InParanoid" id="A0A078AG72"/>
<reference evidence="1 2" key="1">
    <citation type="submission" date="2014-06" db="EMBL/GenBank/DDBJ databases">
        <authorList>
            <person name="Swart Estienne"/>
        </authorList>
    </citation>
    <scope>NUCLEOTIDE SEQUENCE [LARGE SCALE GENOMIC DNA]</scope>
    <source>
        <strain evidence="1 2">130c</strain>
    </source>
</reference>
<name>A0A078AG72_STYLE</name>
<dbReference type="Proteomes" id="UP000039865">
    <property type="component" value="Unassembled WGS sequence"/>
</dbReference>
<proteinExistence type="predicted"/>